<comment type="function">
    <text evidence="4">RNA helicase.</text>
</comment>
<evidence type="ECO:0000256" key="1">
    <source>
        <dbReference type="ARBA" id="ARBA00022741"/>
    </source>
</evidence>
<dbReference type="STRING" id="29760.F6I1X9"/>
<gene>
    <name evidence="5" type="ORF">VIT_00s0174g00240</name>
</gene>
<reference evidence="6" key="1">
    <citation type="journal article" date="2007" name="Nature">
        <title>The grapevine genome sequence suggests ancestral hexaploidization in major angiosperm phyla.</title>
        <authorList>
            <consortium name="The French-Italian Public Consortium for Grapevine Genome Characterization."/>
            <person name="Jaillon O."/>
            <person name="Aury J.-M."/>
            <person name="Noel B."/>
            <person name="Policriti A."/>
            <person name="Clepet C."/>
            <person name="Casagrande A."/>
            <person name="Choisne N."/>
            <person name="Aubourg S."/>
            <person name="Vitulo N."/>
            <person name="Jubin C."/>
            <person name="Vezzi A."/>
            <person name="Legeai F."/>
            <person name="Hugueney P."/>
            <person name="Dasilva C."/>
            <person name="Horner D."/>
            <person name="Mica E."/>
            <person name="Jublot D."/>
            <person name="Poulain J."/>
            <person name="Bruyere C."/>
            <person name="Billault A."/>
            <person name="Segurens B."/>
            <person name="Gouyvenoux M."/>
            <person name="Ugarte E."/>
            <person name="Cattonaro F."/>
            <person name="Anthouard V."/>
            <person name="Vico V."/>
            <person name="Del Fabbro C."/>
            <person name="Alaux M."/>
            <person name="Di Gaspero G."/>
            <person name="Dumas V."/>
            <person name="Felice N."/>
            <person name="Paillard S."/>
            <person name="Juman I."/>
            <person name="Moroldo M."/>
            <person name="Scalabrin S."/>
            <person name="Canaguier A."/>
            <person name="Le Clainche I."/>
            <person name="Malacrida G."/>
            <person name="Durand E."/>
            <person name="Pesole G."/>
            <person name="Laucou V."/>
            <person name="Chatelet P."/>
            <person name="Merdinoglu D."/>
            <person name="Delledonne M."/>
            <person name="Pezzotti M."/>
            <person name="Lecharny A."/>
            <person name="Scarpelli C."/>
            <person name="Artiguenave F."/>
            <person name="Pe M.E."/>
            <person name="Valle G."/>
            <person name="Morgante M."/>
            <person name="Caboche M."/>
            <person name="Adam-Blondon A.-F."/>
            <person name="Weissenbach J."/>
            <person name="Quetier F."/>
            <person name="Wincker P."/>
        </authorList>
    </citation>
    <scope>NUCLEOTIDE SEQUENCE [LARGE SCALE GENOMIC DNA]</scope>
    <source>
        <strain evidence="6">cv. Pinot noir / PN40024</strain>
    </source>
</reference>
<dbReference type="OrthoDB" id="1701351at2759"/>
<comment type="similarity">
    <text evidence="4">Belongs to the DEAD box helicase family.</text>
</comment>
<dbReference type="EMBL" id="FN596519">
    <property type="protein sequence ID" value="CCB60946.1"/>
    <property type="molecule type" value="Genomic_DNA"/>
</dbReference>
<dbReference type="GO" id="GO:0016787">
    <property type="term" value="F:hydrolase activity"/>
    <property type="evidence" value="ECO:0007669"/>
    <property type="project" value="UniProtKB-KW"/>
</dbReference>
<accession>F6I1X9</accession>
<evidence type="ECO:0000256" key="3">
    <source>
        <dbReference type="ARBA" id="ARBA00022840"/>
    </source>
</evidence>
<keyword evidence="2 4" id="KW-0378">Hydrolase</keyword>
<evidence type="ECO:0000256" key="2">
    <source>
        <dbReference type="ARBA" id="ARBA00022801"/>
    </source>
</evidence>
<dbReference type="EC" id="3.6.4.13" evidence="4"/>
<comment type="domain">
    <text evidence="4">The Q motif is unique to and characteristic of the DEAD box family of RNA helicases and controls ATP binding and hydrolysis.</text>
</comment>
<name>F6I1X9_VITVI</name>
<keyword evidence="3 4" id="KW-0067">ATP-binding</keyword>
<dbReference type="GO" id="GO:0005524">
    <property type="term" value="F:ATP binding"/>
    <property type="evidence" value="ECO:0007669"/>
    <property type="project" value="UniProtKB-UniRule"/>
</dbReference>
<dbReference type="Proteomes" id="UP000009183">
    <property type="component" value="Unassembled WGS sequence, unordered"/>
</dbReference>
<evidence type="ECO:0000313" key="6">
    <source>
        <dbReference type="Proteomes" id="UP000009183"/>
    </source>
</evidence>
<comment type="catalytic activity">
    <reaction evidence="4">
        <text>ATP + H2O = ADP + phosphate + H(+)</text>
        <dbReference type="Rhea" id="RHEA:13065"/>
        <dbReference type="ChEBI" id="CHEBI:15377"/>
        <dbReference type="ChEBI" id="CHEBI:15378"/>
        <dbReference type="ChEBI" id="CHEBI:30616"/>
        <dbReference type="ChEBI" id="CHEBI:43474"/>
        <dbReference type="ChEBI" id="CHEBI:456216"/>
        <dbReference type="EC" id="3.6.4.13"/>
    </reaction>
</comment>
<dbReference type="HOGENOM" id="CLU_2610893_0_0_1"/>
<dbReference type="PaxDb" id="29760-VIT_00s0174g00240.t01"/>
<keyword evidence="1 4" id="KW-0547">Nucleotide-binding</keyword>
<dbReference type="eggNOG" id="KOG0342">
    <property type="taxonomic scope" value="Eukaryota"/>
</dbReference>
<proteinExistence type="inferred from homology"/>
<dbReference type="GO" id="GO:0003723">
    <property type="term" value="F:RNA binding"/>
    <property type="evidence" value="ECO:0007669"/>
    <property type="project" value="UniProtKB-UniRule"/>
</dbReference>
<organism evidence="5 6">
    <name type="scientific">Vitis vinifera</name>
    <name type="common">Grape</name>
    <dbReference type="NCBI Taxonomy" id="29760"/>
    <lineage>
        <taxon>Eukaryota</taxon>
        <taxon>Viridiplantae</taxon>
        <taxon>Streptophyta</taxon>
        <taxon>Embryophyta</taxon>
        <taxon>Tracheophyta</taxon>
        <taxon>Spermatophyta</taxon>
        <taxon>Magnoliopsida</taxon>
        <taxon>eudicotyledons</taxon>
        <taxon>Gunneridae</taxon>
        <taxon>Pentapetalae</taxon>
        <taxon>rosids</taxon>
        <taxon>Vitales</taxon>
        <taxon>Vitaceae</taxon>
        <taxon>Viteae</taxon>
        <taxon>Vitis</taxon>
    </lineage>
</organism>
<keyword evidence="6" id="KW-1185">Reference proteome</keyword>
<protein>
    <recommendedName>
        <fullName evidence="4">ATP-dependent RNA helicase</fullName>
        <ecNumber evidence="4">3.6.4.13</ecNumber>
    </recommendedName>
</protein>
<keyword evidence="4" id="KW-0347">Helicase</keyword>
<evidence type="ECO:0000313" key="5">
    <source>
        <dbReference type="EMBL" id="CCB60946.1"/>
    </source>
</evidence>
<dbReference type="InParanoid" id="F6I1X9"/>
<sequence>MKQIAKSIKGEANMLFSQPSTKKVEDLARLSFQTTPVYIDVDDGRTKVTNKGLQRGYCVVPSAKESVLLYSFLKKNLTKKVMVFFSSCNSVK</sequence>
<evidence type="ECO:0000256" key="4">
    <source>
        <dbReference type="RuleBase" id="RU365068"/>
    </source>
</evidence>
<dbReference type="PANTHER" id="PTHR24031">
    <property type="entry name" value="RNA HELICASE"/>
    <property type="match status" value="1"/>
</dbReference>
<keyword evidence="4" id="KW-0694">RNA-binding</keyword>
<dbReference type="AlphaFoldDB" id="F6I1X9"/>
<dbReference type="GO" id="GO:0003724">
    <property type="term" value="F:RNA helicase activity"/>
    <property type="evidence" value="ECO:0007669"/>
    <property type="project" value="UniProtKB-EC"/>
</dbReference>